<evidence type="ECO:0000259" key="1">
    <source>
        <dbReference type="Pfam" id="PF18701"/>
    </source>
</evidence>
<gene>
    <name evidence="2" type="ORF">WH47_01706</name>
</gene>
<name>A0A0L7QJT9_9HYME</name>
<protein>
    <recommendedName>
        <fullName evidence="1">DUF5641 domain-containing protein</fullName>
    </recommendedName>
</protein>
<dbReference type="EMBL" id="KQ415050">
    <property type="protein sequence ID" value="KOC58844.1"/>
    <property type="molecule type" value="Genomic_DNA"/>
</dbReference>
<dbReference type="STRING" id="597456.A0A0L7QJT9"/>
<dbReference type="OrthoDB" id="6599864at2759"/>
<organism evidence="2 3">
    <name type="scientific">Habropoda laboriosa</name>
    <dbReference type="NCBI Taxonomy" id="597456"/>
    <lineage>
        <taxon>Eukaryota</taxon>
        <taxon>Metazoa</taxon>
        <taxon>Ecdysozoa</taxon>
        <taxon>Arthropoda</taxon>
        <taxon>Hexapoda</taxon>
        <taxon>Insecta</taxon>
        <taxon>Pterygota</taxon>
        <taxon>Neoptera</taxon>
        <taxon>Endopterygota</taxon>
        <taxon>Hymenoptera</taxon>
        <taxon>Apocrita</taxon>
        <taxon>Aculeata</taxon>
        <taxon>Apoidea</taxon>
        <taxon>Anthophila</taxon>
        <taxon>Apidae</taxon>
        <taxon>Habropoda</taxon>
    </lineage>
</organism>
<dbReference type="InterPro" id="IPR040676">
    <property type="entry name" value="DUF5641"/>
</dbReference>
<feature type="domain" description="DUF5641" evidence="1">
    <location>
        <begin position="58"/>
        <end position="103"/>
    </location>
</feature>
<keyword evidence="3" id="KW-1185">Reference proteome</keyword>
<sequence length="103" mass="12031">MYTLLTQIEACLNSRPLCPLSDDPTDLSPLTPGHFLIGESLTAFPEPDLGHVKENRLTRYQHLQKMLQHFWHRWQAEYLHQLQQRNKWRKSSHTTLGLGTLVV</sequence>
<accession>A0A0L7QJT9</accession>
<evidence type="ECO:0000313" key="2">
    <source>
        <dbReference type="EMBL" id="KOC58844.1"/>
    </source>
</evidence>
<evidence type="ECO:0000313" key="3">
    <source>
        <dbReference type="Proteomes" id="UP000053825"/>
    </source>
</evidence>
<dbReference type="AlphaFoldDB" id="A0A0L7QJT9"/>
<dbReference type="Pfam" id="PF18701">
    <property type="entry name" value="DUF5641"/>
    <property type="match status" value="1"/>
</dbReference>
<dbReference type="Proteomes" id="UP000053825">
    <property type="component" value="Unassembled WGS sequence"/>
</dbReference>
<proteinExistence type="predicted"/>
<reference evidence="2 3" key="1">
    <citation type="submission" date="2015-07" db="EMBL/GenBank/DDBJ databases">
        <title>The genome of Habropoda laboriosa.</title>
        <authorList>
            <person name="Pan H."/>
            <person name="Kapheim K."/>
        </authorList>
    </citation>
    <scope>NUCLEOTIDE SEQUENCE [LARGE SCALE GENOMIC DNA]</scope>
    <source>
        <strain evidence="2">0110345459</strain>
    </source>
</reference>
<dbReference type="PANTHER" id="PTHR47331">
    <property type="entry name" value="PHD-TYPE DOMAIN-CONTAINING PROTEIN"/>
    <property type="match status" value="1"/>
</dbReference>